<dbReference type="Gene3D" id="3.40.50.980">
    <property type="match status" value="2"/>
</dbReference>
<dbReference type="PANTHER" id="PTHR45527:SF3">
    <property type="entry name" value="SIDEROPHORE SYNTHETASE (EUROFUNG)"/>
    <property type="match status" value="1"/>
</dbReference>
<protein>
    <submittedName>
        <fullName evidence="6">Nonribosomal peptide synthetases (NRPS)</fullName>
    </submittedName>
</protein>
<dbReference type="Gene3D" id="2.30.38.10">
    <property type="entry name" value="Luciferase, Domain 3"/>
    <property type="match status" value="1"/>
</dbReference>
<dbReference type="CDD" id="cd05918">
    <property type="entry name" value="A_NRPS_SidN3_like"/>
    <property type="match status" value="2"/>
</dbReference>
<dbReference type="GO" id="GO:1904091">
    <property type="term" value="F:non-ribosomal peptide synthetase activity"/>
    <property type="evidence" value="ECO:0007669"/>
    <property type="project" value="UniProtKB-ARBA"/>
</dbReference>
<dbReference type="FunFam" id="1.10.1200.10:FF:000005">
    <property type="entry name" value="Nonribosomal peptide synthetase 1"/>
    <property type="match status" value="2"/>
</dbReference>
<dbReference type="Proteomes" id="UP000324241">
    <property type="component" value="Unassembled WGS sequence"/>
</dbReference>
<dbReference type="VEuPathDB" id="FungiDB:EYZ11_012591"/>
<dbReference type="InterPro" id="IPR009081">
    <property type="entry name" value="PP-bd_ACP"/>
</dbReference>
<dbReference type="SUPFAM" id="SSF52777">
    <property type="entry name" value="CoA-dependent acyltransferases"/>
    <property type="match status" value="4"/>
</dbReference>
<dbReference type="InterPro" id="IPR001242">
    <property type="entry name" value="Condensation_dom"/>
</dbReference>
<dbReference type="OrthoDB" id="416786at2759"/>
<dbReference type="SMART" id="SM00823">
    <property type="entry name" value="PKS_PP"/>
    <property type="match status" value="1"/>
</dbReference>
<dbReference type="Pfam" id="PF00668">
    <property type="entry name" value="Condensation"/>
    <property type="match status" value="2"/>
</dbReference>
<evidence type="ECO:0000256" key="3">
    <source>
        <dbReference type="ARBA" id="ARBA00022598"/>
    </source>
</evidence>
<dbReference type="VEuPathDB" id="FungiDB:EYZ11_009390"/>
<feature type="domain" description="Carrier" evidence="5">
    <location>
        <begin position="1631"/>
        <end position="1707"/>
    </location>
</feature>
<dbReference type="GO" id="GO:0044550">
    <property type="term" value="P:secondary metabolite biosynthetic process"/>
    <property type="evidence" value="ECO:0007669"/>
    <property type="project" value="TreeGrafter"/>
</dbReference>
<gene>
    <name evidence="6" type="ORF">ATNIH1004_011673</name>
</gene>
<dbReference type="InterPro" id="IPR000873">
    <property type="entry name" value="AMP-dep_synth/lig_dom"/>
</dbReference>
<dbReference type="GO" id="GO:0005737">
    <property type="term" value="C:cytoplasm"/>
    <property type="evidence" value="ECO:0007669"/>
    <property type="project" value="TreeGrafter"/>
</dbReference>
<dbReference type="VEuPathDB" id="FungiDB:EYZ11_009393"/>
<evidence type="ECO:0000259" key="5">
    <source>
        <dbReference type="PROSITE" id="PS50075"/>
    </source>
</evidence>
<dbReference type="Gene3D" id="3.30.559.30">
    <property type="entry name" value="Nonribosomal peptide synthetase, condensation domain"/>
    <property type="match status" value="2"/>
</dbReference>
<dbReference type="SUPFAM" id="SSF56801">
    <property type="entry name" value="Acetyl-CoA synthetase-like"/>
    <property type="match status" value="2"/>
</dbReference>
<dbReference type="SUPFAM" id="SSF47336">
    <property type="entry name" value="ACP-like"/>
    <property type="match status" value="2"/>
</dbReference>
<dbReference type="InterPro" id="IPR020806">
    <property type="entry name" value="PKS_PP-bd"/>
</dbReference>
<dbReference type="Pfam" id="PF00501">
    <property type="entry name" value="AMP-binding"/>
    <property type="match status" value="2"/>
</dbReference>
<dbReference type="CDD" id="cd19542">
    <property type="entry name" value="CT_NRPS-like"/>
    <property type="match status" value="1"/>
</dbReference>
<dbReference type="Gene3D" id="3.30.300.30">
    <property type="match status" value="2"/>
</dbReference>
<dbReference type="PROSITE" id="PS50075">
    <property type="entry name" value="CARRIER"/>
    <property type="match status" value="2"/>
</dbReference>
<dbReference type="Gene3D" id="3.40.50.12780">
    <property type="entry name" value="N-terminal domain of ligase-like"/>
    <property type="match status" value="1"/>
</dbReference>
<evidence type="ECO:0000256" key="2">
    <source>
        <dbReference type="ARBA" id="ARBA00022553"/>
    </source>
</evidence>
<keyword evidence="1" id="KW-0596">Phosphopantetheine</keyword>
<dbReference type="GO" id="GO:0016874">
    <property type="term" value="F:ligase activity"/>
    <property type="evidence" value="ECO:0007669"/>
    <property type="project" value="UniProtKB-KW"/>
</dbReference>
<proteinExistence type="inferred from homology"/>
<dbReference type="VEuPathDB" id="FungiDB:EYZ11_013490"/>
<dbReference type="FunFam" id="3.40.50.12780:FF:000014">
    <property type="entry name" value="Nonribosomal peptide synthetase 1"/>
    <property type="match status" value="1"/>
</dbReference>
<dbReference type="InterPro" id="IPR045851">
    <property type="entry name" value="AMP-bd_C_sf"/>
</dbReference>
<dbReference type="GO" id="GO:0031177">
    <property type="term" value="F:phosphopantetheine binding"/>
    <property type="evidence" value="ECO:0007669"/>
    <property type="project" value="InterPro"/>
</dbReference>
<comment type="similarity">
    <text evidence="4">Belongs to the NRP synthetase family.</text>
</comment>
<dbReference type="PANTHER" id="PTHR45527">
    <property type="entry name" value="NONRIBOSOMAL PEPTIDE SYNTHETASE"/>
    <property type="match status" value="1"/>
</dbReference>
<dbReference type="Pfam" id="PF00550">
    <property type="entry name" value="PP-binding"/>
    <property type="match status" value="2"/>
</dbReference>
<dbReference type="Gene3D" id="1.10.1200.10">
    <property type="entry name" value="ACP-like"/>
    <property type="match status" value="2"/>
</dbReference>
<accession>A0A5M9MEX4</accession>
<keyword evidence="2" id="KW-0597">Phosphoprotein</keyword>
<evidence type="ECO:0000256" key="1">
    <source>
        <dbReference type="ARBA" id="ARBA00022450"/>
    </source>
</evidence>
<name>A0A5M9MEX4_9EURO</name>
<dbReference type="InterPro" id="IPR010071">
    <property type="entry name" value="AA_adenyl_dom"/>
</dbReference>
<dbReference type="EMBL" id="QUQM01000009">
    <property type="protein sequence ID" value="KAA8641537.1"/>
    <property type="molecule type" value="Genomic_DNA"/>
</dbReference>
<dbReference type="GO" id="GO:0043041">
    <property type="term" value="P:amino acid activation for nonribosomal peptide biosynthetic process"/>
    <property type="evidence" value="ECO:0007669"/>
    <property type="project" value="TreeGrafter"/>
</dbReference>
<dbReference type="GeneID" id="54334374"/>
<evidence type="ECO:0000313" key="6">
    <source>
        <dbReference type="EMBL" id="KAA8641537.1"/>
    </source>
</evidence>
<dbReference type="FunFam" id="3.30.300.30:FF:000015">
    <property type="entry name" value="Nonribosomal peptide synthase SidD"/>
    <property type="match status" value="2"/>
</dbReference>
<feature type="domain" description="Carrier" evidence="5">
    <location>
        <begin position="549"/>
        <end position="625"/>
    </location>
</feature>
<reference evidence="6 7" key="1">
    <citation type="submission" date="2019-08" db="EMBL/GenBank/DDBJ databases">
        <title>The genome sequence of a newly discovered highly antifungal drug resistant Aspergillus species, Aspergillus tanneri NIH 1004.</title>
        <authorList>
            <person name="Mounaud S."/>
            <person name="Singh I."/>
            <person name="Joardar V."/>
            <person name="Pakala S."/>
            <person name="Pakala S."/>
            <person name="Venepally P."/>
            <person name="Chung J.K."/>
            <person name="Losada L."/>
            <person name="Nierman W.C."/>
        </authorList>
    </citation>
    <scope>NUCLEOTIDE SEQUENCE [LARGE SCALE GENOMIC DNA]</scope>
    <source>
        <strain evidence="6 7">NIH1004</strain>
    </source>
</reference>
<dbReference type="NCBIfam" id="TIGR01733">
    <property type="entry name" value="AA-adenyl-dom"/>
    <property type="match status" value="1"/>
</dbReference>
<dbReference type="Gene3D" id="3.30.559.10">
    <property type="entry name" value="Chloramphenicol acetyltransferase-like domain"/>
    <property type="match status" value="2"/>
</dbReference>
<comment type="caution">
    <text evidence="6">The sequence shown here is derived from an EMBL/GenBank/DDBJ whole genome shotgun (WGS) entry which is preliminary data.</text>
</comment>
<dbReference type="RefSeq" id="XP_033420899.1">
    <property type="nucleotide sequence ID" value="XM_033576235.1"/>
</dbReference>
<organism evidence="6 7">
    <name type="scientific">Aspergillus tanneri</name>
    <dbReference type="NCBI Taxonomy" id="1220188"/>
    <lineage>
        <taxon>Eukaryota</taxon>
        <taxon>Fungi</taxon>
        <taxon>Dikarya</taxon>
        <taxon>Ascomycota</taxon>
        <taxon>Pezizomycotina</taxon>
        <taxon>Eurotiomycetes</taxon>
        <taxon>Eurotiomycetidae</taxon>
        <taxon>Eurotiales</taxon>
        <taxon>Aspergillaceae</taxon>
        <taxon>Aspergillus</taxon>
        <taxon>Aspergillus subgen. Circumdati</taxon>
    </lineage>
</organism>
<dbReference type="CDD" id="cd19545">
    <property type="entry name" value="FUM14_C_NRPS-like"/>
    <property type="match status" value="1"/>
</dbReference>
<evidence type="ECO:0000256" key="4">
    <source>
        <dbReference type="ARBA" id="ARBA00029454"/>
    </source>
</evidence>
<dbReference type="FunFam" id="3.30.559.30:FF:000003">
    <property type="entry name" value="Nonribosomal peptide synthase SidD"/>
    <property type="match status" value="1"/>
</dbReference>
<dbReference type="InterPro" id="IPR042099">
    <property type="entry name" value="ANL_N_sf"/>
</dbReference>
<sequence length="2156" mass="237304">MDNGAIIDEGVYILRPEDLARLEGWNGSVPDSINKCVHWLIQDRCKAQPDAPAICAWDGDFSYRELDQHSSHLSRHLAGVDVQPGMFVPLYFEKSKWTAVAMLDIRASLIVCSLLNQMAAAALAREVVCLSDGLPLTSNRNVDKMTAMPGDPVYAVFTSGSTGKPKGVVITHTSFATSALAQIELLSLMATSRVFQFASYAFDASIMETLTTLTVGGCICVPSEKERLASITEAATKLQITWAFFTPSVATLLVNSQIPTLTTMVLGGEPLSPPDIAVWAKRVQLIVAYGPTECSVITAAHPSVERTGDPRCLGVTKAGVCWVVDPQNHEKLTSIGDVGELIIEGPLVGCCYLNDDKKTSQSFIQAPRWLSHFRGLGRGDQLYKTGDLVRYAKDGSLLYVGRKDTQIKVRGQRVELGEIEQQVRRCFSDCQHAVVEAVVPTEQISPPMLVAFVYERPAVSLDKLHYPRRFEQVVAAPTDSFRAKAIAAEAQLCDVLPTYMVPRIFVPLLHIPLTMSGKADRHRLRDEAARVCRDQITAYLETVPMALGKLPTGVERKLQRVWAKVFKIDLKCITTDANFFRLGGDSITAMRLVNLGREEGLELSVAEVFDHPQISHLALVARCTNQTAVVEAECFSLLPPSEAQDIMAIALGQCYVNPIDIEDIYPCTPLQKGLMSITIKKPDAYVFCERYKLSMGIDIARLKTAWQAIVRGNPILRTRIIEAGLHGMFQVVTKEGIPCEVIECPTPSKKIHDTPVSFQLGSHLGRLRLVLRDSLRTWDELELTIHHAAYDGWSLPMVFQQLEAAYHGEPRSARPFNIFIKHLSLGNTADADAFWRSQLQGYKGQPFPAQLSMDYTPNPTESLECRINTDLELRGDFTPTIVLRLGWALVLSHYTGSSDVVYGVTVSGRHAPVTGIEDIMGPTIATVPVRIQLQSHWTVAEVLRVIQDQATNMIPFEHVGLQSIGRLGWEAAEACRFHSLLIIQPPTMPKCAATIFEEGLNLTRKQEVGSYALTMQCEYDRKSLKLRAAFDKQVVPRLQMRRIIHHFKHVLQQVSTRLGMHLADIEPLSLEDKDELQEWNGSVPDSIKECVHWLIQDRCKAQPDAPAICAWDGDFSYRELDQHSSHLSRHLAGVDVQPGMFVPLYFEKSKWTAVAMLGVMKAGAAFVLLDPSHPLSRLKDICEDIRASLIVCSLLNQMAAAALVREVVCLSDGLPLTSNQNVDKMTAMPGDPVYAVFTSGSTGKPKGVVIQHSSFCSSALGHGKLFGLSSGSRVFQFSSHAFDVSITDHLTTLIMGGCICVPSENDRQNCPARAANDLGVTFADLTPSVARMLCPSRISTMKTVVLSGEVVTATDLELLAIGPTIIRVMNSYGPAECAVKSTLNCDVRPVTDPQNIGKAVGGICWVVNSNNHEKLVPIGAVGELLIEGSIVGSGYLCDPAKSSAVFIQAPSWLRRFRAADYTGRLYKTGDLVQYVATGELRYIGRKDTQVKLRGQRLELGEVEHQTQKCFPSAHQVVAEIIIPVVSGRQPSLVAFVFDGRGSRQAADPNALSNSALFGPPDGKFASQAVAARLHLPQTLPTYMVPSAFVPLTQLPLTPSGKVDRHLLREAAASLSQEQLTAYTTMGYKKRSPSTENEKKLQRVWASVLHLDMHDIGKDDSFIPLGGDSITAMSMVSAARNEGLHLTVYDVFQNKQLYKLAQQNTSIQPIDGSCKNIPWSWANCTSCTELFESHIAPSLPFSVKITDVLPTTECQQYSLNTQAFTYFRLHIRGGANIQRVKSACTALVERHAILRTMFVPYQNRDFVQVVLRRMEVPLKICCGRDIGPLAYARLLCEAGCLNPPHIAVPPLHFTLVAQGKDAHVLVIRISHAQYDGISLPILLGDLAGLCDKETLVSPVTDFPMYVRQRYAQRSNAAVNFWRRTLDGSSMTVLSLSPGPGFTLQDTPVKTSGEVRISHSSMDGITIATVVKAAWSWVLFTHSGQTDVVFGQLVSGRNFELPGIDRVVGSCLNITPVRVTFPQSWTVRELLRHVHDQHAQSLAFETTSFREIVKECTSWASTTEFGSVVQHQSTDENPTISRGTHTFTTSRFSHAQTPRYVSVSSRAYNSRLRVEISTSSALLEQSAADQLINALCNFVSDFVTCPDMVLTCISTPIS</sequence>
<evidence type="ECO:0000313" key="7">
    <source>
        <dbReference type="Proteomes" id="UP000324241"/>
    </source>
</evidence>
<keyword evidence="3" id="KW-0436">Ligase</keyword>
<dbReference type="InterPro" id="IPR036736">
    <property type="entry name" value="ACP-like_sf"/>
</dbReference>
<dbReference type="InterPro" id="IPR023213">
    <property type="entry name" value="CAT-like_dom_sf"/>
</dbReference>